<dbReference type="Gene3D" id="3.40.50.150">
    <property type="entry name" value="Vaccinia Virus protein VP39"/>
    <property type="match status" value="3"/>
</dbReference>
<dbReference type="Proteomes" id="UP001164929">
    <property type="component" value="Chromosome 17"/>
</dbReference>
<dbReference type="EMBL" id="JAQIZT010000017">
    <property type="protein sequence ID" value="KAJ6960562.1"/>
    <property type="molecule type" value="Genomic_DNA"/>
</dbReference>
<organism evidence="5 6">
    <name type="scientific">Populus alba x Populus x berolinensis</name>
    <dbReference type="NCBI Taxonomy" id="444605"/>
    <lineage>
        <taxon>Eukaryota</taxon>
        <taxon>Viridiplantae</taxon>
        <taxon>Streptophyta</taxon>
        <taxon>Embryophyta</taxon>
        <taxon>Tracheophyta</taxon>
        <taxon>Spermatophyta</taxon>
        <taxon>Magnoliopsida</taxon>
        <taxon>eudicotyledons</taxon>
        <taxon>Gunneridae</taxon>
        <taxon>Pentapetalae</taxon>
        <taxon>rosids</taxon>
        <taxon>fabids</taxon>
        <taxon>Malpighiales</taxon>
        <taxon>Salicaceae</taxon>
        <taxon>Saliceae</taxon>
        <taxon>Populus</taxon>
    </lineage>
</organism>
<keyword evidence="6" id="KW-1185">Reference proteome</keyword>
<dbReference type="SUPFAM" id="SSF53335">
    <property type="entry name" value="S-adenosyl-L-methionine-dependent methyltransferases"/>
    <property type="match status" value="3"/>
</dbReference>
<name>A0AAD6LGX3_9ROSI</name>
<dbReference type="GO" id="GO:0046872">
    <property type="term" value="F:metal ion binding"/>
    <property type="evidence" value="ECO:0007669"/>
    <property type="project" value="UniProtKB-KW"/>
</dbReference>
<dbReference type="InterPro" id="IPR029063">
    <property type="entry name" value="SAM-dependent_MTases_sf"/>
</dbReference>
<evidence type="ECO:0000256" key="4">
    <source>
        <dbReference type="ARBA" id="ARBA00022842"/>
    </source>
</evidence>
<evidence type="ECO:0000256" key="3">
    <source>
        <dbReference type="ARBA" id="ARBA00022723"/>
    </source>
</evidence>
<evidence type="ECO:0000256" key="2">
    <source>
        <dbReference type="ARBA" id="ARBA00022679"/>
    </source>
</evidence>
<dbReference type="PANTHER" id="PTHR31009">
    <property type="entry name" value="S-ADENOSYL-L-METHIONINE:CARBOXYL METHYLTRANSFERASE FAMILY PROTEIN"/>
    <property type="match status" value="1"/>
</dbReference>
<keyword evidence="4" id="KW-0460">Magnesium</keyword>
<dbReference type="InterPro" id="IPR042086">
    <property type="entry name" value="MeTrfase_capping"/>
</dbReference>
<proteinExistence type="predicted"/>
<dbReference type="AlphaFoldDB" id="A0AAD6LGX3"/>
<evidence type="ECO:0000313" key="6">
    <source>
        <dbReference type="Proteomes" id="UP001164929"/>
    </source>
</evidence>
<keyword evidence="1" id="KW-0489">Methyltransferase</keyword>
<sequence>MENEETKTVPKSWAMVGGDGPRSYAKNSSYQRGLLDIANELMNESIRETLDFKIPCSDSSNICTFRIADFGCSVGPNTFFAVEKIVEAVEQKYHAQFQNSPPLEFQVFFNDVTANDFNTLFKTLPSYRKYFAAGVPGTFYGRLFPKSTLRLAYSSYSLHWLSKVPEEVADTKSPAWNKGSIQCSGTAKEVAKAYSAQFKNDMDSFLNARAQEIIGGGLMVIIVAGLPDGILMSQTGAGICNELLGSCLVDMAKLGVISEEKVDSFNLPLYYSSVKELEEIIKNNGHFCIERMNTLNHPMMKTKIDVRFAVSQFRAVFQGLLEEHFGRDDVDKIFEYFAKKFAENYDSVFRGETHQHMENGETKTVPKSWAMVGGDGPRSYAQNSSYQRGVLDVANELMNEGIKETLAFKSPCSDSSNICTFRIADFGCSAGPNTFLAMEKIIEAVEQKYHAQFQNSPPLELQVFFNDVTTNDFNTLFKTLPLYQKYFAAGVPGTFYGRLFPKSTLHLACSSYSLHWLSKVPEEVVDKKSPAWNKGSIQCSGTAEEVAKAYSAQFKTDMDNFLNARAQEIIGGGLMVIIIPGLPDGILMSQTGAGIFNDFFGSCLIDMAKLGVISEEKVDSFNLPLYYSSAKELEEIIKNNGHFCIERLNMLNYPMMKRKLDVQFHISQFRAIFQGLVEAHFGRDDVDKIFEYLAKKLAENYDSVFNVAKHQHVVEHFILLKPHFGRDDVDKIFEYLAKKLAENYDSVFNAAKHQHVVEHFILLKQTKTVPKSWAMVGGDGPRSYAQNSSYQRGVLDVVNELMNEGIKETLDFKSPCFDSSNVCTFRIADFGCSAGPNTFLAMEKIIEAVEQKYHAQFKNSPPLELQVFFNDVTTNDFNTLFRTLPFYQKYFAAGVPGTFYGRLFPKSTLHLAYSSYSLHWLSKVPEEVVDKKSPAWNKGSIQCCGTAKEVAKAYSAQFKTDMDNFLNARAQEIIGGGLMVIIILGLPDEIFLSQTAAGICNELFGSCLIDMAKSGVISEEKVDSFNLPLYYSSAKELEEIIKNNGHFCIERLNMMNHPMTKRKLDVQFAISQFRAIFQGLLEEHFGRNDVDKIFEYFAKKFAENYDSVFNGATHQHVDHFILLKRKIN</sequence>
<keyword evidence="3" id="KW-0479">Metal-binding</keyword>
<dbReference type="GO" id="GO:0032259">
    <property type="term" value="P:methylation"/>
    <property type="evidence" value="ECO:0007669"/>
    <property type="project" value="UniProtKB-KW"/>
</dbReference>
<keyword evidence="2" id="KW-0808">Transferase</keyword>
<dbReference type="Pfam" id="PF03492">
    <property type="entry name" value="Methyltransf_7"/>
    <property type="match status" value="3"/>
</dbReference>
<accession>A0AAD6LGX3</accession>
<evidence type="ECO:0008006" key="7">
    <source>
        <dbReference type="Google" id="ProtNLM"/>
    </source>
</evidence>
<dbReference type="InterPro" id="IPR005299">
    <property type="entry name" value="MeTrfase_7"/>
</dbReference>
<comment type="caution">
    <text evidence="5">The sequence shown here is derived from an EMBL/GenBank/DDBJ whole genome shotgun (WGS) entry which is preliminary data.</text>
</comment>
<reference evidence="5" key="1">
    <citation type="journal article" date="2023" name="Mol. Ecol. Resour.">
        <title>Chromosome-level genome assembly of a triploid poplar Populus alba 'Berolinensis'.</title>
        <authorList>
            <person name="Chen S."/>
            <person name="Yu Y."/>
            <person name="Wang X."/>
            <person name="Wang S."/>
            <person name="Zhang T."/>
            <person name="Zhou Y."/>
            <person name="He R."/>
            <person name="Meng N."/>
            <person name="Wang Y."/>
            <person name="Liu W."/>
            <person name="Liu Z."/>
            <person name="Liu J."/>
            <person name="Guo Q."/>
            <person name="Huang H."/>
            <person name="Sederoff R.R."/>
            <person name="Wang G."/>
            <person name="Qu G."/>
            <person name="Chen S."/>
        </authorList>
    </citation>
    <scope>NUCLEOTIDE SEQUENCE</scope>
    <source>
        <strain evidence="5">SC-2020</strain>
    </source>
</reference>
<protein>
    <recommendedName>
        <fullName evidence="7">S-adenosylmethionine-dependent methyltransferase</fullName>
    </recommendedName>
</protein>
<evidence type="ECO:0000256" key="1">
    <source>
        <dbReference type="ARBA" id="ARBA00022603"/>
    </source>
</evidence>
<evidence type="ECO:0000313" key="5">
    <source>
        <dbReference type="EMBL" id="KAJ6960562.1"/>
    </source>
</evidence>
<dbReference type="Gene3D" id="1.10.1200.270">
    <property type="entry name" value="Methyltransferase, alpha-helical capping domain"/>
    <property type="match status" value="3"/>
</dbReference>
<dbReference type="GO" id="GO:0008168">
    <property type="term" value="F:methyltransferase activity"/>
    <property type="evidence" value="ECO:0007669"/>
    <property type="project" value="UniProtKB-KW"/>
</dbReference>
<gene>
    <name evidence="5" type="ORF">NC653_038558</name>
</gene>